<dbReference type="RefSeq" id="YP_006906293.1">
    <property type="nucleotide sequence ID" value="NC_018837.1"/>
</dbReference>
<dbReference type="OrthoDB" id="9152at10239"/>
<evidence type="ECO:0000313" key="2">
    <source>
        <dbReference type="Proteomes" id="UP000006280"/>
    </source>
</evidence>
<evidence type="ECO:0000313" key="1">
    <source>
        <dbReference type="EMBL" id="AFQ22200.1"/>
    </source>
</evidence>
<name>J9QGQ5_9CAUD</name>
<keyword evidence="1" id="KW-0418">Kinase</keyword>
<keyword evidence="2" id="KW-1185">Reference proteome</keyword>
<reference evidence="1 2" key="1">
    <citation type="journal article" date="2012" name="J. Virol.">
        <title>Complete Genome Sequence of Pectobacterium carotovorum subsp. carotovorum Bacteriophage My1.</title>
        <authorList>
            <person name="Lee D.H."/>
            <person name="Lee J.H."/>
            <person name="Shin H."/>
            <person name="Ji S."/>
            <person name="Roh E."/>
            <person name="Jung K."/>
            <person name="Ryu S."/>
            <person name="Choi J."/>
            <person name="Heu S."/>
        </authorList>
    </citation>
    <scope>NUCLEOTIDE SEQUENCE [LARGE SCALE GENOMIC DNA]</scope>
</reference>
<dbReference type="Gene3D" id="3.40.50.300">
    <property type="entry name" value="P-loop containing nucleotide triphosphate hydrolases"/>
    <property type="match status" value="2"/>
</dbReference>
<dbReference type="Proteomes" id="UP000006280">
    <property type="component" value="Segment"/>
</dbReference>
<proteinExistence type="predicted"/>
<keyword evidence="1" id="KW-0808">Transferase</keyword>
<organism evidence="1 2">
    <name type="scientific">Pectobacterium phage My1</name>
    <dbReference type="NCBI Taxonomy" id="1204539"/>
    <lineage>
        <taxon>Viruses</taxon>
        <taxon>Duplodnaviria</taxon>
        <taxon>Heunggongvirae</taxon>
        <taxon>Uroviricota</taxon>
        <taxon>Caudoviricetes</taxon>
        <taxon>Demerecviridae</taxon>
        <taxon>Mccorquodalevirinae</taxon>
        <taxon>Myunavirus</taxon>
        <taxon>Myunavirus My1</taxon>
    </lineage>
</organism>
<protein>
    <submittedName>
        <fullName evidence="1">Putative deoxynucleoside-5'-monophosphate kinase</fullName>
    </submittedName>
</protein>
<dbReference type="InterPro" id="IPR027417">
    <property type="entry name" value="P-loop_NTPase"/>
</dbReference>
<dbReference type="GO" id="GO:0016301">
    <property type="term" value="F:kinase activity"/>
    <property type="evidence" value="ECO:0007669"/>
    <property type="project" value="UniProtKB-KW"/>
</dbReference>
<dbReference type="EMBL" id="JX195166">
    <property type="protein sequence ID" value="AFQ22200.1"/>
    <property type="molecule type" value="Genomic_DNA"/>
</dbReference>
<sequence>MIQKNPTVIGLTGKARSGKDTAAKLLEEIYLQDNPASGVHKFSFAEPVYELTSALIDKPVSYISADAIKDLPNWYTINQKTLRNMLLTYRKYGLEEVEPDFPYVWGKFFEQYLLPLGNYCVFDKDNWEFSMFTSPRILLQLIGTEFGRQMLGESVWIDVLCNRVDEVYFGLVLITDARFDNEAKAILDRLPNPNVMRIITPENKTEIATGTHKSEAGIKDEFVTWGVMNYKKSMDDFKKDLEHALDSITLKRSW</sequence>
<dbReference type="KEGG" id="vg:13826743"/>
<dbReference type="SUPFAM" id="SSF52540">
    <property type="entry name" value="P-loop containing nucleoside triphosphate hydrolases"/>
    <property type="match status" value="1"/>
</dbReference>
<dbReference type="GeneID" id="13826743"/>
<accession>J9QGQ5</accession>
<gene>
    <name evidence="1" type="ORF">My1_041</name>
</gene>